<evidence type="ECO:0000256" key="2">
    <source>
        <dbReference type="ARBA" id="ARBA00004651"/>
    </source>
</evidence>
<accession>A0A9J6P511</accession>
<evidence type="ECO:0000256" key="4">
    <source>
        <dbReference type="ARBA" id="ARBA00022475"/>
    </source>
</evidence>
<dbReference type="PROSITE" id="PS50109">
    <property type="entry name" value="HIS_KIN"/>
    <property type="match status" value="1"/>
</dbReference>
<dbReference type="PRINTS" id="PR00344">
    <property type="entry name" value="BCTRLSENSOR"/>
</dbReference>
<evidence type="ECO:0000256" key="13">
    <source>
        <dbReference type="ARBA" id="ARBA00023136"/>
    </source>
</evidence>
<evidence type="ECO:0000259" key="16">
    <source>
        <dbReference type="PROSITE" id="PS50885"/>
    </source>
</evidence>
<dbReference type="SUPFAM" id="SSF47384">
    <property type="entry name" value="Homodimeric domain of signal transducing histidine kinase"/>
    <property type="match status" value="1"/>
</dbReference>
<evidence type="ECO:0000256" key="6">
    <source>
        <dbReference type="ARBA" id="ARBA00022679"/>
    </source>
</evidence>
<dbReference type="InterPro" id="IPR003594">
    <property type="entry name" value="HATPase_dom"/>
</dbReference>
<dbReference type="PROSITE" id="PS50885">
    <property type="entry name" value="HAMP"/>
    <property type="match status" value="1"/>
</dbReference>
<dbReference type="Gene3D" id="3.30.565.10">
    <property type="entry name" value="Histidine kinase-like ATPase, C-terminal domain"/>
    <property type="match status" value="1"/>
</dbReference>
<sequence length="370" mass="41563">MIKNLSIRMRLTLMTTILLIFSCIVLTLILNLSAIQMADMIKPVPLVPAIPNNTKINIPMESYHVENAKKNFQVQSIIYMLSVIIGGGLLTYYISGKSLKPIKNLSSQIKNITTHNLSKKIDVPNAKDEIAELTTSFNEMTDKLSNAFTSQKQFSANAAHELRTPLAVLQTKVDVFKKKKDHTTVEYDSLIDVLETHTHRLSDIVKNLLDMTNMQEIELNESINLYSLLEDILYDLEDIAIKKHVTLDLSDDNAFVYGNYNLLHRAFYNLVENSIKYNRKNGNVSVNIKSTKNDVTVVVCDTGIGIPSEMQSQIFNPFFKVDKSRSREMGGVGLGLSIVKNIIENHGGSIIVKDNKPRGTCFVVTLKNIK</sequence>
<evidence type="ECO:0000256" key="3">
    <source>
        <dbReference type="ARBA" id="ARBA00012438"/>
    </source>
</evidence>
<evidence type="ECO:0000256" key="9">
    <source>
        <dbReference type="ARBA" id="ARBA00022777"/>
    </source>
</evidence>
<dbReference type="InterPro" id="IPR050398">
    <property type="entry name" value="HssS/ArlS-like"/>
</dbReference>
<name>A0A9J6P511_9CLOT</name>
<dbReference type="GO" id="GO:0000155">
    <property type="term" value="F:phosphorelay sensor kinase activity"/>
    <property type="evidence" value="ECO:0007669"/>
    <property type="project" value="InterPro"/>
</dbReference>
<keyword evidence="10" id="KW-0067">ATP-binding</keyword>
<dbReference type="PANTHER" id="PTHR45528:SF1">
    <property type="entry name" value="SENSOR HISTIDINE KINASE CPXA"/>
    <property type="match status" value="1"/>
</dbReference>
<evidence type="ECO:0000256" key="8">
    <source>
        <dbReference type="ARBA" id="ARBA00022741"/>
    </source>
</evidence>
<feature type="domain" description="HAMP" evidence="16">
    <location>
        <begin position="96"/>
        <end position="149"/>
    </location>
</feature>
<gene>
    <name evidence="17" type="ORF">KDK92_16440</name>
</gene>
<dbReference type="Gene3D" id="6.10.340.10">
    <property type="match status" value="1"/>
</dbReference>
<feature type="transmembrane region" description="Helical" evidence="14">
    <location>
        <begin position="77"/>
        <end position="95"/>
    </location>
</feature>
<proteinExistence type="predicted"/>
<dbReference type="CDD" id="cd00082">
    <property type="entry name" value="HisKA"/>
    <property type="match status" value="1"/>
</dbReference>
<keyword evidence="9 17" id="KW-0418">Kinase</keyword>
<evidence type="ECO:0000256" key="7">
    <source>
        <dbReference type="ARBA" id="ARBA00022692"/>
    </source>
</evidence>
<dbReference type="Pfam" id="PF00672">
    <property type="entry name" value="HAMP"/>
    <property type="match status" value="1"/>
</dbReference>
<keyword evidence="5" id="KW-0597">Phosphoprotein</keyword>
<keyword evidence="12" id="KW-0902">Two-component regulatory system</keyword>
<evidence type="ECO:0000256" key="11">
    <source>
        <dbReference type="ARBA" id="ARBA00022989"/>
    </source>
</evidence>
<evidence type="ECO:0000256" key="12">
    <source>
        <dbReference type="ARBA" id="ARBA00023012"/>
    </source>
</evidence>
<dbReference type="SUPFAM" id="SSF158472">
    <property type="entry name" value="HAMP domain-like"/>
    <property type="match status" value="1"/>
</dbReference>
<dbReference type="InterPro" id="IPR036097">
    <property type="entry name" value="HisK_dim/P_sf"/>
</dbReference>
<dbReference type="InterPro" id="IPR003660">
    <property type="entry name" value="HAMP_dom"/>
</dbReference>
<reference evidence="17" key="1">
    <citation type="journal article" date="2021" name="mSystems">
        <title>Bacteria and Archaea Synergistically Convert Glycine Betaine to Biogenic Methane in the Formosa Cold Seep of the South China Sea.</title>
        <authorList>
            <person name="Li L."/>
            <person name="Zhang W."/>
            <person name="Zhang S."/>
            <person name="Song L."/>
            <person name="Sun Q."/>
            <person name="Zhang H."/>
            <person name="Xiang H."/>
            <person name="Dong X."/>
        </authorList>
    </citation>
    <scope>NUCLEOTIDE SEQUENCE</scope>
    <source>
        <strain evidence="17">ZWT</strain>
    </source>
</reference>
<evidence type="ECO:0000313" key="17">
    <source>
        <dbReference type="EMBL" id="MCM1991324.1"/>
    </source>
</evidence>
<keyword evidence="13 14" id="KW-0472">Membrane</keyword>
<keyword evidence="8" id="KW-0547">Nucleotide-binding</keyword>
<dbReference type="InterPro" id="IPR036890">
    <property type="entry name" value="HATPase_C_sf"/>
</dbReference>
<evidence type="ECO:0000256" key="10">
    <source>
        <dbReference type="ARBA" id="ARBA00022840"/>
    </source>
</evidence>
<reference evidence="17" key="2">
    <citation type="submission" date="2021-04" db="EMBL/GenBank/DDBJ databases">
        <authorList>
            <person name="Dong X."/>
        </authorList>
    </citation>
    <scope>NUCLEOTIDE SEQUENCE</scope>
    <source>
        <strain evidence="17">ZWT</strain>
    </source>
</reference>
<dbReference type="FunFam" id="3.30.565.10:FF:000006">
    <property type="entry name" value="Sensor histidine kinase WalK"/>
    <property type="match status" value="1"/>
</dbReference>
<feature type="transmembrane region" description="Helical" evidence="14">
    <location>
        <begin position="12"/>
        <end position="35"/>
    </location>
</feature>
<dbReference type="EC" id="2.7.13.3" evidence="3"/>
<comment type="catalytic activity">
    <reaction evidence="1">
        <text>ATP + protein L-histidine = ADP + protein N-phospho-L-histidine.</text>
        <dbReference type="EC" id="2.7.13.3"/>
    </reaction>
</comment>
<comment type="subcellular location">
    <subcellularLocation>
        <location evidence="2">Cell membrane</location>
        <topology evidence="2">Multi-pass membrane protein</topology>
    </subcellularLocation>
</comment>
<evidence type="ECO:0000313" key="18">
    <source>
        <dbReference type="Proteomes" id="UP001056429"/>
    </source>
</evidence>
<dbReference type="GO" id="GO:0005886">
    <property type="term" value="C:plasma membrane"/>
    <property type="evidence" value="ECO:0007669"/>
    <property type="project" value="UniProtKB-SubCell"/>
</dbReference>
<feature type="domain" description="Histidine kinase" evidence="15">
    <location>
        <begin position="157"/>
        <end position="370"/>
    </location>
</feature>
<dbReference type="EMBL" id="JAGSOJ010000003">
    <property type="protein sequence ID" value="MCM1991324.1"/>
    <property type="molecule type" value="Genomic_DNA"/>
</dbReference>
<dbReference type="PROSITE" id="PS51257">
    <property type="entry name" value="PROKAR_LIPOPROTEIN"/>
    <property type="match status" value="1"/>
</dbReference>
<evidence type="ECO:0000259" key="15">
    <source>
        <dbReference type="PROSITE" id="PS50109"/>
    </source>
</evidence>
<organism evidence="17 18">
    <name type="scientific">Oceanirhabdus seepicola</name>
    <dbReference type="NCBI Taxonomy" id="2828781"/>
    <lineage>
        <taxon>Bacteria</taxon>
        <taxon>Bacillati</taxon>
        <taxon>Bacillota</taxon>
        <taxon>Clostridia</taxon>
        <taxon>Eubacteriales</taxon>
        <taxon>Clostridiaceae</taxon>
        <taxon>Oceanirhabdus</taxon>
    </lineage>
</organism>
<dbReference type="Pfam" id="PF00512">
    <property type="entry name" value="HisKA"/>
    <property type="match status" value="1"/>
</dbReference>
<keyword evidence="7 14" id="KW-0812">Transmembrane</keyword>
<keyword evidence="18" id="KW-1185">Reference proteome</keyword>
<dbReference type="SMART" id="SM00387">
    <property type="entry name" value="HATPase_c"/>
    <property type="match status" value="1"/>
</dbReference>
<keyword evidence="4" id="KW-1003">Cell membrane</keyword>
<keyword evidence="11 14" id="KW-1133">Transmembrane helix</keyword>
<protein>
    <recommendedName>
        <fullName evidence="3">histidine kinase</fullName>
        <ecNumber evidence="3">2.7.13.3</ecNumber>
    </recommendedName>
</protein>
<dbReference type="SUPFAM" id="SSF55874">
    <property type="entry name" value="ATPase domain of HSP90 chaperone/DNA topoisomerase II/histidine kinase"/>
    <property type="match status" value="1"/>
</dbReference>
<comment type="caution">
    <text evidence="17">The sequence shown here is derived from an EMBL/GenBank/DDBJ whole genome shotgun (WGS) entry which is preliminary data.</text>
</comment>
<dbReference type="GO" id="GO:0005524">
    <property type="term" value="F:ATP binding"/>
    <property type="evidence" value="ECO:0007669"/>
    <property type="project" value="UniProtKB-KW"/>
</dbReference>
<dbReference type="CDD" id="cd00075">
    <property type="entry name" value="HATPase"/>
    <property type="match status" value="1"/>
</dbReference>
<dbReference type="CDD" id="cd06225">
    <property type="entry name" value="HAMP"/>
    <property type="match status" value="1"/>
</dbReference>
<dbReference type="InterPro" id="IPR003661">
    <property type="entry name" value="HisK_dim/P_dom"/>
</dbReference>
<evidence type="ECO:0000256" key="14">
    <source>
        <dbReference type="SAM" id="Phobius"/>
    </source>
</evidence>
<evidence type="ECO:0000256" key="5">
    <source>
        <dbReference type="ARBA" id="ARBA00022553"/>
    </source>
</evidence>
<dbReference type="SMART" id="SM00388">
    <property type="entry name" value="HisKA"/>
    <property type="match status" value="1"/>
</dbReference>
<dbReference type="InterPro" id="IPR005467">
    <property type="entry name" value="His_kinase_dom"/>
</dbReference>
<dbReference type="Gene3D" id="1.10.287.130">
    <property type="match status" value="1"/>
</dbReference>
<dbReference type="Proteomes" id="UP001056429">
    <property type="component" value="Unassembled WGS sequence"/>
</dbReference>
<dbReference type="PANTHER" id="PTHR45528">
    <property type="entry name" value="SENSOR HISTIDINE KINASE CPXA"/>
    <property type="match status" value="1"/>
</dbReference>
<dbReference type="AlphaFoldDB" id="A0A9J6P511"/>
<keyword evidence="6" id="KW-0808">Transferase</keyword>
<dbReference type="InterPro" id="IPR004358">
    <property type="entry name" value="Sig_transdc_His_kin-like_C"/>
</dbReference>
<dbReference type="Pfam" id="PF02518">
    <property type="entry name" value="HATPase_c"/>
    <property type="match status" value="1"/>
</dbReference>
<dbReference type="SMART" id="SM00304">
    <property type="entry name" value="HAMP"/>
    <property type="match status" value="1"/>
</dbReference>
<evidence type="ECO:0000256" key="1">
    <source>
        <dbReference type="ARBA" id="ARBA00000085"/>
    </source>
</evidence>